<evidence type="ECO:0000256" key="14">
    <source>
        <dbReference type="SAM" id="Phobius"/>
    </source>
</evidence>
<dbReference type="GO" id="GO:0016746">
    <property type="term" value="F:acyltransferase activity"/>
    <property type="evidence" value="ECO:0007669"/>
    <property type="project" value="UniProtKB-KW"/>
</dbReference>
<feature type="transmembrane region" description="Helical" evidence="14">
    <location>
        <begin position="6"/>
        <end position="22"/>
    </location>
</feature>
<organism evidence="15 16">
    <name type="scientific">Undibacterium pigrum</name>
    <dbReference type="NCBI Taxonomy" id="401470"/>
    <lineage>
        <taxon>Bacteria</taxon>
        <taxon>Pseudomonadati</taxon>
        <taxon>Pseudomonadota</taxon>
        <taxon>Betaproteobacteria</taxon>
        <taxon>Burkholderiales</taxon>
        <taxon>Oxalobacteraceae</taxon>
        <taxon>Undibacterium</taxon>
    </lineage>
</organism>
<evidence type="ECO:0000256" key="7">
    <source>
        <dbReference type="ARBA" id="ARBA00022692"/>
    </source>
</evidence>
<dbReference type="AlphaFoldDB" id="A0A318IRQ3"/>
<reference evidence="15 16" key="1">
    <citation type="submission" date="2018-05" db="EMBL/GenBank/DDBJ databases">
        <title>Genomic Encyclopedia of Type Strains, Phase IV (KMG-IV): sequencing the most valuable type-strain genomes for metagenomic binning, comparative biology and taxonomic classification.</title>
        <authorList>
            <person name="Goeker M."/>
        </authorList>
    </citation>
    <scope>NUCLEOTIDE SEQUENCE [LARGE SCALE GENOMIC DNA]</scope>
    <source>
        <strain evidence="15 16">DSM 19792</strain>
    </source>
</reference>
<dbReference type="PANTHER" id="PTHR13285:SF23">
    <property type="entry name" value="TEICHOIC ACID D-ALANYLTRANSFERASE"/>
    <property type="match status" value="1"/>
</dbReference>
<gene>
    <name evidence="15" type="ORF">DFR42_111162</name>
</gene>
<dbReference type="InterPro" id="IPR051085">
    <property type="entry name" value="MB_O-acyltransferase"/>
</dbReference>
<feature type="transmembrane region" description="Helical" evidence="14">
    <location>
        <begin position="122"/>
        <end position="140"/>
    </location>
</feature>
<feature type="transmembrane region" description="Helical" evidence="14">
    <location>
        <begin position="247"/>
        <end position="267"/>
    </location>
</feature>
<evidence type="ECO:0000256" key="4">
    <source>
        <dbReference type="ARBA" id="ARBA00016084"/>
    </source>
</evidence>
<feature type="transmembrane region" description="Helical" evidence="14">
    <location>
        <begin position="53"/>
        <end position="70"/>
    </location>
</feature>
<dbReference type="PIRSF" id="PIRSF500217">
    <property type="entry name" value="AlgI"/>
    <property type="match status" value="1"/>
</dbReference>
<dbReference type="OrthoDB" id="139172at2"/>
<keyword evidence="9 14" id="KW-1133">Transmembrane helix</keyword>
<evidence type="ECO:0000256" key="11">
    <source>
        <dbReference type="ARBA" id="ARBA00023315"/>
    </source>
</evidence>
<keyword evidence="5 13" id="KW-1003">Cell membrane</keyword>
<dbReference type="EMBL" id="QJKB01000011">
    <property type="protein sequence ID" value="PXX38796.1"/>
    <property type="molecule type" value="Genomic_DNA"/>
</dbReference>
<keyword evidence="16" id="KW-1185">Reference proteome</keyword>
<dbReference type="GO" id="GO:0042121">
    <property type="term" value="P:alginic acid biosynthetic process"/>
    <property type="evidence" value="ECO:0007669"/>
    <property type="project" value="UniProtKB-KW"/>
</dbReference>
<dbReference type="InterPro" id="IPR004299">
    <property type="entry name" value="MBOAT_fam"/>
</dbReference>
<evidence type="ECO:0000256" key="12">
    <source>
        <dbReference type="ARBA" id="ARBA00031030"/>
    </source>
</evidence>
<evidence type="ECO:0000256" key="9">
    <source>
        <dbReference type="ARBA" id="ARBA00022989"/>
    </source>
</evidence>
<keyword evidence="6 13" id="KW-0808">Transferase</keyword>
<feature type="transmembrane region" description="Helical" evidence="14">
    <location>
        <begin position="152"/>
        <end position="173"/>
    </location>
</feature>
<evidence type="ECO:0000256" key="1">
    <source>
        <dbReference type="ARBA" id="ARBA00004651"/>
    </source>
</evidence>
<dbReference type="PANTHER" id="PTHR13285">
    <property type="entry name" value="ACYLTRANSFERASE"/>
    <property type="match status" value="1"/>
</dbReference>
<name>A0A318IRQ3_9BURK</name>
<dbReference type="Proteomes" id="UP000247792">
    <property type="component" value="Unassembled WGS sequence"/>
</dbReference>
<dbReference type="PIRSF" id="PIRSF016636">
    <property type="entry name" value="AlgI_DltB"/>
    <property type="match status" value="1"/>
</dbReference>
<evidence type="ECO:0000256" key="8">
    <source>
        <dbReference type="ARBA" id="ARBA00022841"/>
    </source>
</evidence>
<comment type="subcellular location">
    <subcellularLocation>
        <location evidence="1">Cell membrane</location>
        <topology evidence="1">Multi-pass membrane protein</topology>
    </subcellularLocation>
</comment>
<feature type="transmembrane region" description="Helical" evidence="14">
    <location>
        <begin position="370"/>
        <end position="390"/>
    </location>
</feature>
<evidence type="ECO:0000256" key="13">
    <source>
        <dbReference type="PIRNR" id="PIRNR016636"/>
    </source>
</evidence>
<dbReference type="Pfam" id="PF03062">
    <property type="entry name" value="MBOAT"/>
    <property type="match status" value="1"/>
</dbReference>
<feature type="transmembrane region" description="Helical" evidence="14">
    <location>
        <begin position="437"/>
        <end position="455"/>
    </location>
</feature>
<evidence type="ECO:0000256" key="5">
    <source>
        <dbReference type="ARBA" id="ARBA00022475"/>
    </source>
</evidence>
<keyword evidence="10 13" id="KW-0472">Membrane</keyword>
<comment type="pathway">
    <text evidence="2">Glycan biosynthesis; alginate biosynthesis.</text>
</comment>
<comment type="similarity">
    <text evidence="3 13">Belongs to the membrane-bound acyltransferase family.</text>
</comment>
<feature type="transmembrane region" description="Helical" evidence="14">
    <location>
        <begin position="29"/>
        <end position="47"/>
    </location>
</feature>
<evidence type="ECO:0000313" key="16">
    <source>
        <dbReference type="Proteomes" id="UP000247792"/>
    </source>
</evidence>
<dbReference type="RefSeq" id="WP_110257627.1">
    <property type="nucleotide sequence ID" value="NZ_QJKB01000011.1"/>
</dbReference>
<dbReference type="InterPro" id="IPR028362">
    <property type="entry name" value="AlgI"/>
</dbReference>
<evidence type="ECO:0000256" key="2">
    <source>
        <dbReference type="ARBA" id="ARBA00005182"/>
    </source>
</evidence>
<dbReference type="GO" id="GO:0005886">
    <property type="term" value="C:plasma membrane"/>
    <property type="evidence" value="ECO:0007669"/>
    <property type="project" value="UniProtKB-SubCell"/>
</dbReference>
<evidence type="ECO:0000313" key="15">
    <source>
        <dbReference type="EMBL" id="PXX38796.1"/>
    </source>
</evidence>
<feature type="transmembrane region" description="Helical" evidence="14">
    <location>
        <begin position="476"/>
        <end position="495"/>
    </location>
</feature>
<evidence type="ECO:0000256" key="6">
    <source>
        <dbReference type="ARBA" id="ARBA00022679"/>
    </source>
</evidence>
<sequence length="507" mass="57320">MLFNSFEFLFLFLPITLAVWWLCKKTGGLRLALGWLVVASLVFYAVWDVRYLAVLLGSISINFWLGGRILKARQDQNDSLASRWMKAGISFNLLVLCGFKYTYFLLANLFAVFHAAPPIDPVVLPLAISFVTFQKIAYLVDCRRGDVRRHNALDYLFFVSFFPQLIAGPIVHHKPLIAQTRADENPLFRQKEALITGATFLALGLFKKAILADSMARYASPVFELARQTTPGGEAAWQAMLAYSLQLYFDFSAYSDMAIGLALMFGFKLPVNFFSPYKATSIIDFWRRWHMTLSSFLRDYLYIPLGGNRHGQFKRYRNLWLTMLLAGIWHGAGWNFFLWGALHGSMLLINHFWHHVLQGSVALRAVWNKLPAALTIAVTFILVAFAWVLFRAPDLTTAGHMYAALLQPGSGAHLPALPWQNIAHVAEALLSTSVDAGWLWIGIGMAIVWFLPNTTQLLKYDPSPNVAVSQLSDRRQVALGIIAGICLWFALKWMAVRPATEFLYFNF</sequence>
<keyword evidence="7 14" id="KW-0812">Transmembrane</keyword>
<accession>A0A318IRQ3</accession>
<protein>
    <recommendedName>
        <fullName evidence="4">Probable alginate O-acetylase AlgI</fullName>
    </recommendedName>
    <alternativeName>
        <fullName evidence="12">Alginate biosynthesis protein AlgI</fullName>
    </alternativeName>
</protein>
<feature type="transmembrane region" description="Helical" evidence="14">
    <location>
        <begin position="91"/>
        <end position="116"/>
    </location>
</feature>
<keyword evidence="8" id="KW-0016">Alginate biosynthesis</keyword>
<dbReference type="InterPro" id="IPR024194">
    <property type="entry name" value="Ac/AlaTfrase_AlgI/DltB"/>
</dbReference>
<proteinExistence type="inferred from homology"/>
<evidence type="ECO:0000256" key="3">
    <source>
        <dbReference type="ARBA" id="ARBA00010323"/>
    </source>
</evidence>
<keyword evidence="11 13" id="KW-0012">Acyltransferase</keyword>
<comment type="caution">
    <text evidence="15">The sequence shown here is derived from an EMBL/GenBank/DDBJ whole genome shotgun (WGS) entry which is preliminary data.</text>
</comment>
<feature type="transmembrane region" description="Helical" evidence="14">
    <location>
        <begin position="319"/>
        <end position="349"/>
    </location>
</feature>
<evidence type="ECO:0000256" key="10">
    <source>
        <dbReference type="ARBA" id="ARBA00023136"/>
    </source>
</evidence>